<reference evidence="1 2" key="1">
    <citation type="journal article" date="2013" name="Front. Microbiol.">
        <title>The genome of the endophytic bacterium H. frisingense GSF30(T) identifies diverse strategies in the Herbaspirillum genus to interact with plants.</title>
        <authorList>
            <person name="Straub D."/>
            <person name="Rothballer M."/>
            <person name="Hartmann A."/>
            <person name="Ludewig U."/>
        </authorList>
    </citation>
    <scope>NUCLEOTIDE SEQUENCE [LARGE SCALE GENOMIC DNA]</scope>
    <source>
        <strain evidence="1 2">GSF30</strain>
    </source>
</reference>
<evidence type="ECO:0000313" key="2">
    <source>
        <dbReference type="Proteomes" id="UP000006772"/>
    </source>
</evidence>
<dbReference type="AlphaFoldDB" id="A0AAI9II01"/>
<sequence>MLDMLEAEYFGDGVRLSPKPTFIDLPLDEMALGSLIVTMGAKISDENRELVLNALRQFAPTAISELSTLTVR</sequence>
<proteinExistence type="predicted"/>
<name>A0AAI9II01_9BURK</name>
<organism evidence="1 2">
    <name type="scientific">Herbaspirillum frisingense GSF30</name>
    <dbReference type="NCBI Taxonomy" id="864073"/>
    <lineage>
        <taxon>Bacteria</taxon>
        <taxon>Pseudomonadati</taxon>
        <taxon>Pseudomonadota</taxon>
        <taxon>Betaproteobacteria</taxon>
        <taxon>Burkholderiales</taxon>
        <taxon>Oxalobacteraceae</taxon>
        <taxon>Herbaspirillum</taxon>
    </lineage>
</organism>
<accession>A0AAI9II01</accession>
<protein>
    <submittedName>
        <fullName evidence="1">Uncharacterized protein</fullName>
    </submittedName>
</protein>
<comment type="caution">
    <text evidence="1">The sequence shown here is derived from an EMBL/GenBank/DDBJ whole genome shotgun (WGS) entry which is preliminary data.</text>
</comment>
<gene>
    <name evidence="1" type="ORF">HFRIS_001684</name>
</gene>
<dbReference type="Proteomes" id="UP000006772">
    <property type="component" value="Unassembled WGS sequence"/>
</dbReference>
<dbReference type="EMBL" id="AEEC02000002">
    <property type="protein sequence ID" value="EOA06430.1"/>
    <property type="molecule type" value="Genomic_DNA"/>
</dbReference>
<evidence type="ECO:0000313" key="1">
    <source>
        <dbReference type="EMBL" id="EOA06430.1"/>
    </source>
</evidence>